<dbReference type="Proteomes" id="UP001204621">
    <property type="component" value="Unassembled WGS sequence"/>
</dbReference>
<gene>
    <name evidence="1" type="ORF">NX778_11770</name>
</gene>
<evidence type="ECO:0000313" key="2">
    <source>
        <dbReference type="Proteomes" id="UP001204621"/>
    </source>
</evidence>
<reference evidence="1 2" key="1">
    <citation type="submission" date="2022-08" db="EMBL/GenBank/DDBJ databases">
        <title>Reclassification of Massilia species as members of the genera Telluria, Duganella, Pseudoduganella, Mokoshia gen. nov. and Zemynaea gen. nov. using orthogonal and non-orthogonal genome-based approaches.</title>
        <authorList>
            <person name="Bowman J.P."/>
        </authorList>
    </citation>
    <scope>NUCLEOTIDE SEQUENCE [LARGE SCALE GENOMIC DNA]</scope>
    <source>
        <strain evidence="1 2">JCM 31606</strain>
    </source>
</reference>
<proteinExistence type="predicted"/>
<keyword evidence="2" id="KW-1185">Reference proteome</keyword>
<accession>A0ABT2CY13</accession>
<organism evidence="1 2">
    <name type="scientific">Massilia terrae</name>
    <dbReference type="NCBI Taxonomy" id="1811224"/>
    <lineage>
        <taxon>Bacteria</taxon>
        <taxon>Pseudomonadati</taxon>
        <taxon>Pseudomonadota</taxon>
        <taxon>Betaproteobacteria</taxon>
        <taxon>Burkholderiales</taxon>
        <taxon>Oxalobacteraceae</taxon>
        <taxon>Telluria group</taxon>
        <taxon>Massilia</taxon>
    </lineage>
</organism>
<name>A0ABT2CY13_9BURK</name>
<protein>
    <submittedName>
        <fullName evidence="1">Uncharacterized protein</fullName>
    </submittedName>
</protein>
<dbReference type="EMBL" id="JANUGU010000003">
    <property type="protein sequence ID" value="MCS0658744.1"/>
    <property type="molecule type" value="Genomic_DNA"/>
</dbReference>
<comment type="caution">
    <text evidence="1">The sequence shown here is derived from an EMBL/GenBank/DDBJ whole genome shotgun (WGS) entry which is preliminary data.</text>
</comment>
<dbReference type="RefSeq" id="WP_258811932.1">
    <property type="nucleotide sequence ID" value="NZ_JANUGU010000003.1"/>
</dbReference>
<evidence type="ECO:0000313" key="1">
    <source>
        <dbReference type="EMBL" id="MCS0658744.1"/>
    </source>
</evidence>
<sequence>MFDTYPTRWDTVKAAPFPQLGFAYCWETCPFGINGRSMYLRVDCRF</sequence>